<sequence length="169" mass="19191">MTIKLSKTAIDLLDQLIQLLDCLNDDQFTYESKVMPASTIGKHLRHLCDHFQLLYQQLSSNTINYDIRQRDTPAENERSMAKKKIREIQETIRSNDDTSLDTPVSLTATIHASDHEQCQFQSSFGRELFYCCIHAIHHYASIKAICIELGLSVPADFGVAPSTLQYNGK</sequence>
<dbReference type="PANTHER" id="PTHR39473:SF1">
    <property type="entry name" value="DINB-LIKE DOMAIN-CONTAINING PROTEIN"/>
    <property type="match status" value="1"/>
</dbReference>
<evidence type="ECO:0000313" key="3">
    <source>
        <dbReference type="Proteomes" id="UP000242381"/>
    </source>
</evidence>
<name>A0A0A1MYP2_RHIZD</name>
<dbReference type="SUPFAM" id="SSF109854">
    <property type="entry name" value="DinB/YfiT-like putative metalloenzymes"/>
    <property type="match status" value="1"/>
</dbReference>
<dbReference type="Gene3D" id="1.20.120.450">
    <property type="entry name" value="dinb family like domain"/>
    <property type="match status" value="1"/>
</dbReference>
<dbReference type="VEuPathDB" id="FungiDB:BCV72DRAFT_264145"/>
<feature type="domain" description="DinB-like" evidence="1">
    <location>
        <begin position="14"/>
        <end position="141"/>
    </location>
</feature>
<organism evidence="2 3">
    <name type="scientific">Rhizopus microsporus</name>
    <dbReference type="NCBI Taxonomy" id="58291"/>
    <lineage>
        <taxon>Eukaryota</taxon>
        <taxon>Fungi</taxon>
        <taxon>Fungi incertae sedis</taxon>
        <taxon>Mucoromycota</taxon>
        <taxon>Mucoromycotina</taxon>
        <taxon>Mucoromycetes</taxon>
        <taxon>Mucorales</taxon>
        <taxon>Mucorineae</taxon>
        <taxon>Rhizopodaceae</taxon>
        <taxon>Rhizopus</taxon>
    </lineage>
</organism>
<dbReference type="Pfam" id="PF12867">
    <property type="entry name" value="DinB_2"/>
    <property type="match status" value="1"/>
</dbReference>
<protein>
    <recommendedName>
        <fullName evidence="1">DinB-like domain-containing protein</fullName>
    </recommendedName>
</protein>
<dbReference type="AlphaFoldDB" id="A0A0A1MYP2"/>
<proteinExistence type="predicted"/>
<dbReference type="Proteomes" id="UP000242381">
    <property type="component" value="Unassembled WGS sequence"/>
</dbReference>
<dbReference type="InterPro" id="IPR034660">
    <property type="entry name" value="DinB/YfiT-like"/>
</dbReference>
<dbReference type="OMA" id="ICIEAGH"/>
<reference evidence="2 3" key="1">
    <citation type="journal article" date="2016" name="Proc. Natl. Acad. Sci. U.S.A.">
        <title>Lipid metabolic changes in an early divergent fungus govern the establishment of a mutualistic symbiosis with endobacteria.</title>
        <authorList>
            <person name="Lastovetsky O.A."/>
            <person name="Gaspar M.L."/>
            <person name="Mondo S.J."/>
            <person name="LaButti K.M."/>
            <person name="Sandor L."/>
            <person name="Grigoriev I.V."/>
            <person name="Henry S.A."/>
            <person name="Pawlowska T.E."/>
        </authorList>
    </citation>
    <scope>NUCLEOTIDE SEQUENCE [LARGE SCALE GENOMIC DNA]</scope>
    <source>
        <strain evidence="2 3">ATCC 11559</strain>
    </source>
</reference>
<dbReference type="InterPro" id="IPR024775">
    <property type="entry name" value="DinB-like"/>
</dbReference>
<accession>A0A0A1MYP2</accession>
<dbReference type="EMBL" id="KV921325">
    <property type="protein sequence ID" value="ORE18677.1"/>
    <property type="molecule type" value="Genomic_DNA"/>
</dbReference>
<dbReference type="PANTHER" id="PTHR39473">
    <property type="match status" value="1"/>
</dbReference>
<evidence type="ECO:0000259" key="1">
    <source>
        <dbReference type="Pfam" id="PF12867"/>
    </source>
</evidence>
<evidence type="ECO:0000313" key="2">
    <source>
        <dbReference type="EMBL" id="ORE18677.1"/>
    </source>
</evidence>
<gene>
    <name evidence="2" type="ORF">BCV71DRAFT_255335</name>
</gene>